<name>A0A976N1D8_9VIRU</name>
<dbReference type="EMBL" id="OM869570">
    <property type="protein sequence ID" value="UPW41281.1"/>
    <property type="molecule type" value="Genomic_DNA"/>
</dbReference>
<proteinExistence type="predicted"/>
<reference evidence="1" key="1">
    <citation type="submission" date="2022-02" db="EMBL/GenBank/DDBJ databases">
        <title>Towards deciphering the DNA virus diversity associated with rodent species in the families Cricetidae and Heteromyidae.</title>
        <authorList>
            <person name="Lund M."/>
            <person name="Larsen B.B."/>
            <person name="Gryseels S."/>
            <person name="Kraberger S."/>
            <person name="Rowsey D.M."/>
            <person name="Steger L."/>
            <person name="Yule K.M."/>
            <person name="Upham N.S."/>
            <person name="Worobey M."/>
            <person name="Van Doorslaer K."/>
            <person name="Varsani A."/>
        </authorList>
    </citation>
    <scope>NUCLEOTIDE SEQUENCE</scope>
    <source>
        <strain evidence="1">UA08Rod_4411</strain>
    </source>
</reference>
<organism evidence="1">
    <name type="scientific">Sigmofec virus UA08Rod_4411</name>
    <dbReference type="NCBI Taxonomy" id="2929401"/>
    <lineage>
        <taxon>Viruses</taxon>
        <taxon>Monodnaviria</taxon>
        <taxon>Sangervirae</taxon>
        <taxon>Phixviricota</taxon>
        <taxon>Malgrandaviricetes</taxon>
        <taxon>Petitvirales</taxon>
        <taxon>Microviridae</taxon>
    </lineage>
</organism>
<accession>A0A976N1D8</accession>
<evidence type="ECO:0000313" key="1">
    <source>
        <dbReference type="EMBL" id="UPW41281.1"/>
    </source>
</evidence>
<protein>
    <submittedName>
        <fullName evidence="1">Uncharacterized protein</fullName>
    </submittedName>
</protein>
<sequence length="100" mass="10883">MIMSFNSKYRTFGKVCSLSSSVDIPVIPNLSVTPSQMAEMVSHGIPVSSQILGAPMFDGVSNPSWDLPIDQRRGVDIASVWQAQRESRSNITSKVVNKDG</sequence>